<dbReference type="Pfam" id="PF17172">
    <property type="entry name" value="GST_N_4"/>
    <property type="match status" value="1"/>
</dbReference>
<evidence type="ECO:0000259" key="2">
    <source>
        <dbReference type="Pfam" id="PF17171"/>
    </source>
</evidence>
<dbReference type="EMBL" id="JAUKTV010000002">
    <property type="protein sequence ID" value="KAK0745307.1"/>
    <property type="molecule type" value="Genomic_DNA"/>
</dbReference>
<dbReference type="Pfam" id="PF17171">
    <property type="entry name" value="GST_C_6"/>
    <property type="match status" value="1"/>
</dbReference>
<protein>
    <submittedName>
        <fullName evidence="4">Uncharacterized protein</fullName>
    </submittedName>
</protein>
<feature type="domain" description="Thioredoxin-like fold" evidence="3">
    <location>
        <begin position="84"/>
        <end position="176"/>
    </location>
</feature>
<feature type="domain" description="Metaxin glutathione S-transferase" evidence="2">
    <location>
        <begin position="236"/>
        <end position="291"/>
    </location>
</feature>
<feature type="compositionally biased region" description="Pro residues" evidence="1">
    <location>
        <begin position="8"/>
        <end position="21"/>
    </location>
</feature>
<reference evidence="4" key="1">
    <citation type="submission" date="2023-06" db="EMBL/GenBank/DDBJ databases">
        <title>Genome-scale phylogeny and comparative genomics of the fungal order Sordariales.</title>
        <authorList>
            <consortium name="Lawrence Berkeley National Laboratory"/>
            <person name="Hensen N."/>
            <person name="Bonometti L."/>
            <person name="Westerberg I."/>
            <person name="Brannstrom I.O."/>
            <person name="Guillou S."/>
            <person name="Cros-Aarteil S."/>
            <person name="Calhoun S."/>
            <person name="Haridas S."/>
            <person name="Kuo A."/>
            <person name="Mondo S."/>
            <person name="Pangilinan J."/>
            <person name="Riley R."/>
            <person name="Labutti K."/>
            <person name="Andreopoulos B."/>
            <person name="Lipzen A."/>
            <person name="Chen C."/>
            <person name="Yanf M."/>
            <person name="Daum C."/>
            <person name="Ng V."/>
            <person name="Clum A."/>
            <person name="Steindorff A."/>
            <person name="Ohm R."/>
            <person name="Martin F."/>
            <person name="Silar P."/>
            <person name="Natvig D."/>
            <person name="Lalanne C."/>
            <person name="Gautier V."/>
            <person name="Ament-Velasquez S.L."/>
            <person name="Kruys A."/>
            <person name="Hutchinson M.I."/>
            <person name="Powell A.J."/>
            <person name="Barry K."/>
            <person name="Miller A.N."/>
            <person name="Grigoriev I.V."/>
            <person name="Debuchy R."/>
            <person name="Gladieux P."/>
            <person name="Thoren M.H."/>
            <person name="Johannesson H."/>
        </authorList>
    </citation>
    <scope>NUCLEOTIDE SEQUENCE</scope>
    <source>
        <strain evidence="4">CBS 540.89</strain>
    </source>
</reference>
<gene>
    <name evidence="4" type="ORF">B0T21DRAFT_390411</name>
</gene>
<evidence type="ECO:0000313" key="5">
    <source>
        <dbReference type="Proteomes" id="UP001172159"/>
    </source>
</evidence>
<dbReference type="AlphaFoldDB" id="A0AA40K4F7"/>
<name>A0AA40K4F7_9PEZI</name>
<accession>A0AA40K4F7</accession>
<dbReference type="InterPro" id="IPR033468">
    <property type="entry name" value="Metaxin_GST"/>
</dbReference>
<proteinExistence type="predicted"/>
<dbReference type="InterPro" id="IPR050931">
    <property type="entry name" value="Mito_Protein_Transport_Metaxin"/>
</dbReference>
<dbReference type="GO" id="GO:0007005">
    <property type="term" value="P:mitochondrion organization"/>
    <property type="evidence" value="ECO:0007669"/>
    <property type="project" value="TreeGrafter"/>
</dbReference>
<dbReference type="GO" id="GO:0001401">
    <property type="term" value="C:SAM complex"/>
    <property type="evidence" value="ECO:0007669"/>
    <property type="project" value="TreeGrafter"/>
</dbReference>
<dbReference type="InterPro" id="IPR012336">
    <property type="entry name" value="Thioredoxin-like_fold"/>
</dbReference>
<comment type="caution">
    <text evidence="4">The sequence shown here is derived from an EMBL/GenBank/DDBJ whole genome shotgun (WGS) entry which is preliminary data.</text>
</comment>
<dbReference type="Proteomes" id="UP001172159">
    <property type="component" value="Unassembled WGS sequence"/>
</dbReference>
<evidence type="ECO:0000256" key="1">
    <source>
        <dbReference type="SAM" id="MobiDB-lite"/>
    </source>
</evidence>
<evidence type="ECO:0000313" key="4">
    <source>
        <dbReference type="EMBL" id="KAK0745307.1"/>
    </source>
</evidence>
<dbReference type="PANTHER" id="PTHR12289:SF44">
    <property type="entry name" value="OUTER MEMBRANE PROTEIN (SAM35), PUTATIVE (AFU_ORTHOLOGUE AFUA_1G13180)-RELATED"/>
    <property type="match status" value="1"/>
</dbReference>
<sequence>MTMASATAPPPKPSSRPPNPSAPSLWAIPGPLQKLFNHFPLVTLDPNALPVRSQVLTSASDTLPTLYVFSSDADALNGKPSINPACLKWQTLLRLSKIPFLTSPSSNHASPTGSLPFLLPPRTISSHPIPSGSIPAYISRQTSTTKPSLPSLREEAYLSLLTPIRLAFLYTLYLTPSYSPLLKKFYIDPSTSSSVLGTVLQSQLSSAASGAVLQGLGLHNKTGPAGIEQEELYAEAAEALEALATLLKESATGWFFGREKPGEFDAGLFGYLHLVMEYMDTPEGRLGKLVREAGGGEGVLVGWWGGLRGRLGGY</sequence>
<organism evidence="4 5">
    <name type="scientific">Apiosordaria backusii</name>
    <dbReference type="NCBI Taxonomy" id="314023"/>
    <lineage>
        <taxon>Eukaryota</taxon>
        <taxon>Fungi</taxon>
        <taxon>Dikarya</taxon>
        <taxon>Ascomycota</taxon>
        <taxon>Pezizomycotina</taxon>
        <taxon>Sordariomycetes</taxon>
        <taxon>Sordariomycetidae</taxon>
        <taxon>Sordariales</taxon>
        <taxon>Lasiosphaeriaceae</taxon>
        <taxon>Apiosordaria</taxon>
    </lineage>
</organism>
<evidence type="ECO:0000259" key="3">
    <source>
        <dbReference type="Pfam" id="PF17172"/>
    </source>
</evidence>
<dbReference type="PANTHER" id="PTHR12289">
    <property type="entry name" value="METAXIN RELATED"/>
    <property type="match status" value="1"/>
</dbReference>
<feature type="region of interest" description="Disordered" evidence="1">
    <location>
        <begin position="1"/>
        <end position="24"/>
    </location>
</feature>
<keyword evidence="5" id="KW-1185">Reference proteome</keyword>
<dbReference type="CDD" id="cd03054">
    <property type="entry name" value="GST_N_Metaxin"/>
    <property type="match status" value="1"/>
</dbReference>